<proteinExistence type="predicted"/>
<reference evidence="2 3" key="1">
    <citation type="submission" date="2016-10" db="EMBL/GenBank/DDBJ databases">
        <authorList>
            <person name="de Groot N.N."/>
        </authorList>
    </citation>
    <scope>NUCLEOTIDE SEQUENCE [LARGE SCALE GENOMIC DNA]</scope>
    <source>
        <strain evidence="2 3">LMG 24775</strain>
    </source>
</reference>
<dbReference type="Proteomes" id="UP000183417">
    <property type="component" value="Unassembled WGS sequence"/>
</dbReference>
<organism evidence="2 3">
    <name type="scientific">Delftia lacustris</name>
    <dbReference type="NCBI Taxonomy" id="558537"/>
    <lineage>
        <taxon>Bacteria</taxon>
        <taxon>Pseudomonadati</taxon>
        <taxon>Pseudomonadota</taxon>
        <taxon>Betaproteobacteria</taxon>
        <taxon>Burkholderiales</taxon>
        <taxon>Comamonadaceae</taxon>
        <taxon>Delftia</taxon>
    </lineage>
</organism>
<dbReference type="InterPro" id="IPR046748">
    <property type="entry name" value="HipA_2"/>
</dbReference>
<dbReference type="EMBL" id="FNPE01000029">
    <property type="protein sequence ID" value="SDZ50199.1"/>
    <property type="molecule type" value="Genomic_DNA"/>
</dbReference>
<accession>A0A1H3TLI2</accession>
<feature type="domain" description="HipA-like kinase" evidence="1">
    <location>
        <begin position="8"/>
        <end position="240"/>
    </location>
</feature>
<protein>
    <recommendedName>
        <fullName evidence="1">HipA-like kinase domain-containing protein</fullName>
    </recommendedName>
</protein>
<evidence type="ECO:0000259" key="1">
    <source>
        <dbReference type="Pfam" id="PF20613"/>
    </source>
</evidence>
<name>A0A1H3TLI2_9BURK</name>
<dbReference type="Pfam" id="PF20613">
    <property type="entry name" value="HipA_2"/>
    <property type="match status" value="1"/>
</dbReference>
<evidence type="ECO:0000313" key="3">
    <source>
        <dbReference type="Proteomes" id="UP000183417"/>
    </source>
</evidence>
<sequence>MPPAIAEVIEIQGRSEQGAQKPFLCRADDGQTYYVKGRQTDRSSLCNEWICAHLAVQLGLPLPPFKLLHVSQELLDEAPRPWRELGCGIAFGSQRHPGCIWFDKAQILHVPQDLQASILAFDWWVQNVDRMDGNSNLLWDAHRSALVVIDHNLAFDPHLDAATFIENHIFRGCWQKTDLVSRDRLQDQLSEAMDAAFRFACDNIPPEWHWNNPECDIPARVDINAIAATLAKCKSPDFWRFT</sequence>
<gene>
    <name evidence="2" type="ORF">SAMN05421547_12944</name>
</gene>
<dbReference type="AlphaFoldDB" id="A0A1H3TLI2"/>
<dbReference type="GeneID" id="94695460"/>
<evidence type="ECO:0000313" key="2">
    <source>
        <dbReference type="EMBL" id="SDZ50199.1"/>
    </source>
</evidence>
<dbReference type="RefSeq" id="WP_074923593.1">
    <property type="nucleotide sequence ID" value="NZ_CP141274.1"/>
</dbReference>